<comment type="similarity">
    <text evidence="1">Belongs to the FAM227 family.</text>
</comment>
<evidence type="ECO:0000313" key="2">
    <source>
        <dbReference type="Proteomes" id="UP000515154"/>
    </source>
</evidence>
<gene>
    <name evidence="3" type="primary">LOC115224529</name>
</gene>
<dbReference type="PANTHER" id="PTHR33560:SF1">
    <property type="entry name" value="PROTEIN FAM227A"/>
    <property type="match status" value="1"/>
</dbReference>
<dbReference type="Proteomes" id="UP000515154">
    <property type="component" value="Linkage group LG25"/>
</dbReference>
<proteinExistence type="inferred from homology"/>
<protein>
    <submittedName>
        <fullName evidence="3">Protein FAM227B-like isoform X1</fullName>
    </submittedName>
</protein>
<evidence type="ECO:0000256" key="1">
    <source>
        <dbReference type="ARBA" id="ARBA00008666"/>
    </source>
</evidence>
<dbReference type="AlphaFoldDB" id="A0A6P7TI46"/>
<accession>A0A6P7TI46</accession>
<evidence type="ECO:0000313" key="3">
    <source>
        <dbReference type="RefSeq" id="XP_029651299.1"/>
    </source>
</evidence>
<dbReference type="InterPro" id="IPR029417">
    <property type="entry name" value="FAM227"/>
</dbReference>
<dbReference type="PANTHER" id="PTHR33560">
    <property type="entry name" value="PROTEIN FAM227B"/>
    <property type="match status" value="1"/>
</dbReference>
<dbReference type="Pfam" id="PF14922">
    <property type="entry name" value="FWWh"/>
    <property type="match status" value="1"/>
</dbReference>
<organism evidence="2 3">
    <name type="scientific">Octopus sinensis</name>
    <name type="common">East Asian common octopus</name>
    <dbReference type="NCBI Taxonomy" id="2607531"/>
    <lineage>
        <taxon>Eukaryota</taxon>
        <taxon>Metazoa</taxon>
        <taxon>Spiralia</taxon>
        <taxon>Lophotrochozoa</taxon>
        <taxon>Mollusca</taxon>
        <taxon>Cephalopoda</taxon>
        <taxon>Coleoidea</taxon>
        <taxon>Octopodiformes</taxon>
        <taxon>Octopoda</taxon>
        <taxon>Incirrata</taxon>
        <taxon>Octopodidae</taxon>
        <taxon>Octopus</taxon>
    </lineage>
</organism>
<sequence>MTTALRGTSMVLHIIDQKYVETEAEKKARQKLQEDIINTKPPYSVGSVDSLNQDLKHYNEELRYRLPLVCEKKAIVGAQDSSSENTRSNLPNCSFLGTENQKTGFNDNSDPCKNGTPRLIETCVFPGFQKHQVTSLPYNIQPKEMLKKALQAHYSTIGSLQRPTFEKILYSKRCQDILQDIFWYLFLTNFQPDLSVQQKLFHRVAVNYVNLIDLARREKYFADTLFKELPKLMSLAVYGTFQHSFPDSHCQFDNVFKQSVIELIWLWMTGIKPIPSFWKNWNFDLLQVNPVKIPDETSKKWRKTVPELNRAKLDHHLTLTSYVATTGENVYTKQLISMSICQRKTSRNFPIKWLPQQETPEKTGTIGRSIFNTTSCCPLVDHFLRSKDALIQVGGKHFVQRS</sequence>
<dbReference type="RefSeq" id="XP_029651299.1">
    <property type="nucleotide sequence ID" value="XM_029795439.2"/>
</dbReference>
<name>A0A6P7TI46_9MOLL</name>
<keyword evidence="2" id="KW-1185">Reference proteome</keyword>
<reference evidence="3" key="1">
    <citation type="submission" date="2025-08" db="UniProtKB">
        <authorList>
            <consortium name="RefSeq"/>
        </authorList>
    </citation>
    <scope>IDENTIFICATION</scope>
</reference>
<dbReference type="KEGG" id="osn:115224529"/>